<reference evidence="4 5" key="1">
    <citation type="submission" date="2018-09" db="EMBL/GenBank/DDBJ databases">
        <title>Complete genome sequence of Cupriavidus oxalaticus T2, a bacterium capable of phenol tolerance and degradation.</title>
        <authorList>
            <person name="Yan J."/>
        </authorList>
    </citation>
    <scope>NUCLEOTIDE SEQUENCE [LARGE SCALE GENOMIC DNA]</scope>
    <source>
        <strain evidence="4 5">T2</strain>
    </source>
</reference>
<accession>A0A5P3VDI0</accession>
<organism evidence="4 5">
    <name type="scientific">Cupriavidus oxalaticus</name>
    <dbReference type="NCBI Taxonomy" id="96344"/>
    <lineage>
        <taxon>Bacteria</taxon>
        <taxon>Pseudomonadati</taxon>
        <taxon>Pseudomonadota</taxon>
        <taxon>Betaproteobacteria</taxon>
        <taxon>Burkholderiales</taxon>
        <taxon>Burkholderiaceae</taxon>
        <taxon>Cupriavidus</taxon>
    </lineage>
</organism>
<evidence type="ECO:0000256" key="2">
    <source>
        <dbReference type="ARBA" id="ARBA00022898"/>
    </source>
</evidence>
<name>A0A5P3VDI0_9BURK</name>
<keyword evidence="2 3" id="KW-0663">Pyridoxal phosphate</keyword>
<dbReference type="Pfam" id="PF01053">
    <property type="entry name" value="Cys_Met_Meta_PP"/>
    <property type="match status" value="1"/>
</dbReference>
<dbReference type="InterPro" id="IPR015422">
    <property type="entry name" value="PyrdxlP-dep_Trfase_small"/>
</dbReference>
<dbReference type="InterPro" id="IPR015424">
    <property type="entry name" value="PyrdxlP-dep_Trfase"/>
</dbReference>
<proteinExistence type="inferred from homology"/>
<dbReference type="EMBL" id="CP032518">
    <property type="protein sequence ID" value="QEZ44310.1"/>
    <property type="molecule type" value="Genomic_DNA"/>
</dbReference>
<protein>
    <submittedName>
        <fullName evidence="4">PLP-dependent transferase</fullName>
    </submittedName>
</protein>
<dbReference type="GO" id="GO:0019346">
    <property type="term" value="P:transsulfuration"/>
    <property type="evidence" value="ECO:0007669"/>
    <property type="project" value="InterPro"/>
</dbReference>
<evidence type="ECO:0000256" key="3">
    <source>
        <dbReference type="RuleBase" id="RU362118"/>
    </source>
</evidence>
<gene>
    <name evidence="4" type="ORF">D2917_08760</name>
</gene>
<evidence type="ECO:0000313" key="5">
    <source>
        <dbReference type="Proteomes" id="UP000325743"/>
    </source>
</evidence>
<sequence length="69" mass="7470">MPINSAVCPATTHGKLTADQRRRAGIRDSLVRLSVGLENVEDLQADIEQAFLSARLESSMPAATQVVYT</sequence>
<dbReference type="GO" id="GO:0016740">
    <property type="term" value="F:transferase activity"/>
    <property type="evidence" value="ECO:0007669"/>
    <property type="project" value="UniProtKB-KW"/>
</dbReference>
<dbReference type="Proteomes" id="UP000325743">
    <property type="component" value="Chromosome 1"/>
</dbReference>
<dbReference type="Gene3D" id="3.90.1150.10">
    <property type="entry name" value="Aspartate Aminotransferase, domain 1"/>
    <property type="match status" value="1"/>
</dbReference>
<keyword evidence="4" id="KW-0808">Transferase</keyword>
<comment type="cofactor">
    <cofactor evidence="1 3">
        <name>pyridoxal 5'-phosphate</name>
        <dbReference type="ChEBI" id="CHEBI:597326"/>
    </cofactor>
</comment>
<evidence type="ECO:0000256" key="1">
    <source>
        <dbReference type="ARBA" id="ARBA00001933"/>
    </source>
</evidence>
<dbReference type="SUPFAM" id="SSF53383">
    <property type="entry name" value="PLP-dependent transferases"/>
    <property type="match status" value="1"/>
</dbReference>
<dbReference type="AlphaFoldDB" id="A0A5P3VDI0"/>
<comment type="similarity">
    <text evidence="3">Belongs to the trans-sulfuration enzymes family.</text>
</comment>
<evidence type="ECO:0000313" key="4">
    <source>
        <dbReference type="EMBL" id="QEZ44310.1"/>
    </source>
</evidence>
<dbReference type="InterPro" id="IPR000277">
    <property type="entry name" value="Cys/Met-Metab_PyrdxlP-dep_enz"/>
</dbReference>
<dbReference type="GO" id="GO:0030170">
    <property type="term" value="F:pyridoxal phosphate binding"/>
    <property type="evidence" value="ECO:0007669"/>
    <property type="project" value="InterPro"/>
</dbReference>
<dbReference type="OrthoDB" id="958273at2"/>